<dbReference type="AlphaFoldDB" id="A0AA41SKF2"/>
<dbReference type="InterPro" id="IPR009057">
    <property type="entry name" value="Homeodomain-like_sf"/>
</dbReference>
<proteinExistence type="predicted"/>
<feature type="compositionally biased region" description="Low complexity" evidence="1">
    <location>
        <begin position="515"/>
        <end position="525"/>
    </location>
</feature>
<reference evidence="3" key="1">
    <citation type="submission" date="2022-03" db="EMBL/GenBank/DDBJ databases">
        <title>A functionally conserved STORR gene fusion in Papaver species that diverged 16.8 million years ago.</title>
        <authorList>
            <person name="Catania T."/>
        </authorList>
    </citation>
    <scope>NUCLEOTIDE SEQUENCE</scope>
    <source>
        <strain evidence="3">S-191538</strain>
    </source>
</reference>
<name>A0AA41SKF2_PAPNU</name>
<feature type="domain" description="Myb-like" evidence="2">
    <location>
        <begin position="537"/>
        <end position="580"/>
    </location>
</feature>
<feature type="compositionally biased region" description="Polar residues" evidence="1">
    <location>
        <begin position="480"/>
        <end position="496"/>
    </location>
</feature>
<evidence type="ECO:0000313" key="4">
    <source>
        <dbReference type="Proteomes" id="UP001177140"/>
    </source>
</evidence>
<dbReference type="InterPro" id="IPR001005">
    <property type="entry name" value="SANT/Myb"/>
</dbReference>
<evidence type="ECO:0000256" key="1">
    <source>
        <dbReference type="SAM" id="MobiDB-lite"/>
    </source>
</evidence>
<dbReference type="PROSITE" id="PS50090">
    <property type="entry name" value="MYB_LIKE"/>
    <property type="match status" value="1"/>
</dbReference>
<dbReference type="Proteomes" id="UP001177140">
    <property type="component" value="Unassembled WGS sequence"/>
</dbReference>
<dbReference type="EMBL" id="JAJJMA010169820">
    <property type="protein sequence ID" value="MCL7036610.1"/>
    <property type="molecule type" value="Genomic_DNA"/>
</dbReference>
<evidence type="ECO:0000313" key="3">
    <source>
        <dbReference type="EMBL" id="MCL7036610.1"/>
    </source>
</evidence>
<comment type="caution">
    <text evidence="3">The sequence shown here is derived from an EMBL/GenBank/DDBJ whole genome shotgun (WGS) entry which is preliminary data.</text>
</comment>
<organism evidence="3 4">
    <name type="scientific">Papaver nudicaule</name>
    <name type="common">Iceland poppy</name>
    <dbReference type="NCBI Taxonomy" id="74823"/>
    <lineage>
        <taxon>Eukaryota</taxon>
        <taxon>Viridiplantae</taxon>
        <taxon>Streptophyta</taxon>
        <taxon>Embryophyta</taxon>
        <taxon>Tracheophyta</taxon>
        <taxon>Spermatophyta</taxon>
        <taxon>Magnoliopsida</taxon>
        <taxon>Ranunculales</taxon>
        <taxon>Papaveraceae</taxon>
        <taxon>Papaveroideae</taxon>
        <taxon>Papaver</taxon>
    </lineage>
</organism>
<protein>
    <recommendedName>
        <fullName evidence="2">Myb-like domain-containing protein</fullName>
    </recommendedName>
</protein>
<feature type="region of interest" description="Disordered" evidence="1">
    <location>
        <begin position="473"/>
        <end position="525"/>
    </location>
</feature>
<keyword evidence="4" id="KW-1185">Reference proteome</keyword>
<evidence type="ECO:0000259" key="2">
    <source>
        <dbReference type="PROSITE" id="PS50090"/>
    </source>
</evidence>
<dbReference type="SUPFAM" id="SSF46689">
    <property type="entry name" value="Homeodomain-like"/>
    <property type="match status" value="1"/>
</dbReference>
<accession>A0AA41SKF2</accession>
<dbReference type="PANTHER" id="PTHR46993">
    <property type="entry name" value="MYB TRANSCRIPTION FACTOR"/>
    <property type="match status" value="1"/>
</dbReference>
<sequence>MAMDVISTQDSAMLLEFLLLQPNIGGNILKPLLTEFLPIHKNNPRIIQTILLKNLTLDSISEKTLDVLEKLEDFYHSNGIKVLDSMKEAYCAVAVHCTVNCLRQQRAGSTSTEGLRDYFEAVVRIWRGRVYDMERFGNVGLVSSKLREMKGVIEEVIWNENVRCSVLAQDTLGDAVRLVGVFVRDALKEFGESRLEIAFKDAAAGVGSRNFVQGERRGCNGGDMAVGVENSDCGLALPQERVLEARDTNGNDLGLDSVAEIRDGVNAECQLPSSQLERAKEAHDRNSNGLSVSSVTEIHREANNKCKMPVAEVRRLQKVLTASTSDSQPVVEVSHLRAESAECQLRSPQIERAQEAHQTNGNDLAASSVSEISRAANVRLRLPTPEVEIVRETHGTSSSNQDPHPTAAKDKYDISSPVIKRLREALRSSTLDLREVVKDPLPDALKMAATVSASMAREGTGMQNTVPAAEGVEASGNADEATNQCADTRPSLMSRNDTARTYEWSEESDSDKGSPSRPRLPTPRTINVSPLVIQDVKPKRRKKFWSVLEEETLRKAVNEIGRGNWTRILDENRDIFEERTALGTQAILALKRIMQRADTSKLQVSMIKYL</sequence>
<dbReference type="PANTHER" id="PTHR46993:SF6">
    <property type="entry name" value="MYB TRANSCRIPTION FACTOR"/>
    <property type="match status" value="1"/>
</dbReference>
<gene>
    <name evidence="3" type="ORF">MKW94_008568</name>
</gene>
<feature type="region of interest" description="Disordered" evidence="1">
    <location>
        <begin position="392"/>
        <end position="413"/>
    </location>
</feature>
<dbReference type="CDD" id="cd11660">
    <property type="entry name" value="SANT_TRF"/>
    <property type="match status" value="1"/>
</dbReference>
<dbReference type="Gene3D" id="1.10.10.60">
    <property type="entry name" value="Homeodomain-like"/>
    <property type="match status" value="1"/>
</dbReference>